<dbReference type="PANTHER" id="PTHR11153">
    <property type="entry name" value="SIDEROFLEXIN"/>
    <property type="match status" value="1"/>
</dbReference>
<keyword evidence="5" id="KW-0029">Amino-acid transport</keyword>
<dbReference type="PANTHER" id="PTHR11153:SF8">
    <property type="entry name" value="SIDEROFLEXIN-1"/>
    <property type="match status" value="1"/>
</dbReference>
<keyword evidence="8" id="KW-0472">Membrane</keyword>
<gene>
    <name evidence="9" type="ORF">ECPE_LOCUS17967</name>
</gene>
<organism evidence="9 10">
    <name type="scientific">Echinostoma caproni</name>
    <dbReference type="NCBI Taxonomy" id="27848"/>
    <lineage>
        <taxon>Eukaryota</taxon>
        <taxon>Metazoa</taxon>
        <taxon>Spiralia</taxon>
        <taxon>Lophotrochozoa</taxon>
        <taxon>Platyhelminthes</taxon>
        <taxon>Trematoda</taxon>
        <taxon>Digenea</taxon>
        <taxon>Plagiorchiida</taxon>
        <taxon>Echinostomata</taxon>
        <taxon>Echinostomatoidea</taxon>
        <taxon>Echinostomatidae</taxon>
        <taxon>Echinostoma</taxon>
    </lineage>
</organism>
<reference evidence="9 10" key="1">
    <citation type="submission" date="2018-11" db="EMBL/GenBank/DDBJ databases">
        <authorList>
            <consortium name="Pathogen Informatics"/>
        </authorList>
    </citation>
    <scope>NUCLEOTIDE SEQUENCE [LARGE SCALE GENOMIC DNA]</scope>
    <source>
        <strain evidence="9 10">Egypt</strain>
    </source>
</reference>
<evidence type="ECO:0000256" key="2">
    <source>
        <dbReference type="ARBA" id="ARBA00005974"/>
    </source>
</evidence>
<evidence type="ECO:0000256" key="1">
    <source>
        <dbReference type="ARBA" id="ARBA00004225"/>
    </source>
</evidence>
<evidence type="ECO:0000256" key="5">
    <source>
        <dbReference type="ARBA" id="ARBA00022970"/>
    </source>
</evidence>
<dbReference type="Pfam" id="PF03820">
    <property type="entry name" value="SFXNs"/>
    <property type="match status" value="1"/>
</dbReference>
<evidence type="ECO:0000256" key="7">
    <source>
        <dbReference type="ARBA" id="ARBA00023128"/>
    </source>
</evidence>
<dbReference type="GO" id="GO:0140300">
    <property type="term" value="P:serine import into mitochondrion"/>
    <property type="evidence" value="ECO:0007669"/>
    <property type="project" value="TreeGrafter"/>
</dbReference>
<evidence type="ECO:0000256" key="4">
    <source>
        <dbReference type="ARBA" id="ARBA00022692"/>
    </source>
</evidence>
<dbReference type="AlphaFoldDB" id="A0A3P8LDF7"/>
<evidence type="ECO:0000313" key="9">
    <source>
        <dbReference type="EMBL" id="VDP95349.1"/>
    </source>
</evidence>
<dbReference type="GO" id="GO:0005743">
    <property type="term" value="C:mitochondrial inner membrane"/>
    <property type="evidence" value="ECO:0007669"/>
    <property type="project" value="TreeGrafter"/>
</dbReference>
<comment type="subcellular location">
    <subcellularLocation>
        <location evidence="1">Mitochondrion membrane</location>
        <topology evidence="1">Multi-pass membrane protein</topology>
    </subcellularLocation>
</comment>
<keyword evidence="6" id="KW-1133">Transmembrane helix</keyword>
<proteinExistence type="inferred from homology"/>
<name>A0A3P8LDF7_9TREM</name>
<accession>A0A3P8LDF7</accession>
<dbReference type="Proteomes" id="UP000272942">
    <property type="component" value="Unassembled WGS sequence"/>
</dbReference>
<dbReference type="GO" id="GO:0015075">
    <property type="term" value="F:monoatomic ion transmembrane transporter activity"/>
    <property type="evidence" value="ECO:0007669"/>
    <property type="project" value="InterPro"/>
</dbReference>
<evidence type="ECO:0000313" key="10">
    <source>
        <dbReference type="Proteomes" id="UP000272942"/>
    </source>
</evidence>
<evidence type="ECO:0000256" key="6">
    <source>
        <dbReference type="ARBA" id="ARBA00022989"/>
    </source>
</evidence>
<keyword evidence="7" id="KW-0496">Mitochondrion</keyword>
<evidence type="ECO:0000256" key="8">
    <source>
        <dbReference type="ARBA" id="ARBA00023136"/>
    </source>
</evidence>
<comment type="similarity">
    <text evidence="2">Belongs to the sideroflexin family.</text>
</comment>
<dbReference type="EMBL" id="UZAN01073259">
    <property type="protein sequence ID" value="VDP95349.1"/>
    <property type="molecule type" value="Genomic_DNA"/>
</dbReference>
<dbReference type="InterPro" id="IPR004686">
    <property type="entry name" value="Mtc"/>
</dbReference>
<protein>
    <submittedName>
        <fullName evidence="9">Uncharacterized protein</fullName>
    </submittedName>
</protein>
<evidence type="ECO:0000256" key="3">
    <source>
        <dbReference type="ARBA" id="ARBA00022448"/>
    </source>
</evidence>
<sequence length="125" mass="13625">MFRFPPLVGRFVPFIAVAAANCINIPCMRSVEFSEGTPITDENGEPLGKSAVVGRRAIGKVLISRILMAAPGMREFCFSKLTFCAFHSFTSELLALGVLNACQLQLCCRLAKHDHSIGTLCILIH</sequence>
<keyword evidence="4" id="KW-0812">Transmembrane</keyword>
<keyword evidence="3" id="KW-0813">Transport</keyword>
<keyword evidence="10" id="KW-1185">Reference proteome</keyword>
<dbReference type="OrthoDB" id="6608471at2759"/>